<sequence length="62" mass="7250">MELSRFLCPQEPNVANFLQVLWTQMQPFVFVPRLKLISEAFFLFEHSPSCPPYTQCLWSSIG</sequence>
<protein>
    <submittedName>
        <fullName evidence="1">Uncharacterized protein</fullName>
    </submittedName>
</protein>
<evidence type="ECO:0000313" key="1">
    <source>
        <dbReference type="EMBL" id="CAH8361362.1"/>
    </source>
</evidence>
<dbReference type="EMBL" id="CAKOAT010304044">
    <property type="protein sequence ID" value="CAH8361362.1"/>
    <property type="molecule type" value="Genomic_DNA"/>
</dbReference>
<evidence type="ECO:0000313" key="2">
    <source>
        <dbReference type="Proteomes" id="UP001642260"/>
    </source>
</evidence>
<name>A0ABC8KQ60_ERUVS</name>
<gene>
    <name evidence="1" type="ORF">ERUC_LOCUS27118</name>
</gene>
<proteinExistence type="predicted"/>
<accession>A0ABC8KQ60</accession>
<dbReference type="Proteomes" id="UP001642260">
    <property type="component" value="Unassembled WGS sequence"/>
</dbReference>
<organism evidence="1 2">
    <name type="scientific">Eruca vesicaria subsp. sativa</name>
    <name type="common">Garden rocket</name>
    <name type="synonym">Eruca sativa</name>
    <dbReference type="NCBI Taxonomy" id="29727"/>
    <lineage>
        <taxon>Eukaryota</taxon>
        <taxon>Viridiplantae</taxon>
        <taxon>Streptophyta</taxon>
        <taxon>Embryophyta</taxon>
        <taxon>Tracheophyta</taxon>
        <taxon>Spermatophyta</taxon>
        <taxon>Magnoliopsida</taxon>
        <taxon>eudicotyledons</taxon>
        <taxon>Gunneridae</taxon>
        <taxon>Pentapetalae</taxon>
        <taxon>rosids</taxon>
        <taxon>malvids</taxon>
        <taxon>Brassicales</taxon>
        <taxon>Brassicaceae</taxon>
        <taxon>Brassiceae</taxon>
        <taxon>Eruca</taxon>
    </lineage>
</organism>
<dbReference type="AlphaFoldDB" id="A0ABC8KQ60"/>
<reference evidence="1 2" key="1">
    <citation type="submission" date="2022-03" db="EMBL/GenBank/DDBJ databases">
        <authorList>
            <person name="Macdonald S."/>
            <person name="Ahmed S."/>
            <person name="Newling K."/>
        </authorList>
    </citation>
    <scope>NUCLEOTIDE SEQUENCE [LARGE SCALE GENOMIC DNA]</scope>
</reference>
<keyword evidence="2" id="KW-1185">Reference proteome</keyword>
<comment type="caution">
    <text evidence="1">The sequence shown here is derived from an EMBL/GenBank/DDBJ whole genome shotgun (WGS) entry which is preliminary data.</text>
</comment>